<reference evidence="1" key="1">
    <citation type="journal article" date="2019" name="bioRxiv">
        <title>The Genome of the Zebra Mussel, Dreissena polymorpha: A Resource for Invasive Species Research.</title>
        <authorList>
            <person name="McCartney M.A."/>
            <person name="Auch B."/>
            <person name="Kono T."/>
            <person name="Mallez S."/>
            <person name="Zhang Y."/>
            <person name="Obille A."/>
            <person name="Becker A."/>
            <person name="Abrahante J.E."/>
            <person name="Garbe J."/>
            <person name="Badalamenti J.P."/>
            <person name="Herman A."/>
            <person name="Mangelson H."/>
            <person name="Liachko I."/>
            <person name="Sullivan S."/>
            <person name="Sone E.D."/>
            <person name="Koren S."/>
            <person name="Silverstein K.A.T."/>
            <person name="Beckman K.B."/>
            <person name="Gohl D.M."/>
        </authorList>
    </citation>
    <scope>NUCLEOTIDE SEQUENCE</scope>
    <source>
        <strain evidence="1">Duluth1</strain>
        <tissue evidence="1">Whole animal</tissue>
    </source>
</reference>
<dbReference type="Proteomes" id="UP000828390">
    <property type="component" value="Unassembled WGS sequence"/>
</dbReference>
<keyword evidence="2" id="KW-1185">Reference proteome</keyword>
<dbReference type="EMBL" id="JAIWYP010000002">
    <property type="protein sequence ID" value="KAH3869218.1"/>
    <property type="molecule type" value="Genomic_DNA"/>
</dbReference>
<sequence length="56" mass="6315">MYYPFSQFAGAHRSTSQFAHRDFSPLQFLGAHRGLLQFAKRYYAAVVKTEGGELGC</sequence>
<dbReference type="AlphaFoldDB" id="A0A9D4RIV6"/>
<reference evidence="1" key="2">
    <citation type="submission" date="2020-11" db="EMBL/GenBank/DDBJ databases">
        <authorList>
            <person name="McCartney M.A."/>
            <person name="Auch B."/>
            <person name="Kono T."/>
            <person name="Mallez S."/>
            <person name="Becker A."/>
            <person name="Gohl D.M."/>
            <person name="Silverstein K.A.T."/>
            <person name="Koren S."/>
            <person name="Bechman K.B."/>
            <person name="Herman A."/>
            <person name="Abrahante J.E."/>
            <person name="Garbe J."/>
        </authorList>
    </citation>
    <scope>NUCLEOTIDE SEQUENCE</scope>
    <source>
        <strain evidence="1">Duluth1</strain>
        <tissue evidence="1">Whole animal</tissue>
    </source>
</reference>
<protein>
    <submittedName>
        <fullName evidence="1">Uncharacterized protein</fullName>
    </submittedName>
</protein>
<evidence type="ECO:0000313" key="1">
    <source>
        <dbReference type="EMBL" id="KAH3869218.1"/>
    </source>
</evidence>
<gene>
    <name evidence="1" type="ORF">DPMN_032380</name>
</gene>
<proteinExistence type="predicted"/>
<evidence type="ECO:0000313" key="2">
    <source>
        <dbReference type="Proteomes" id="UP000828390"/>
    </source>
</evidence>
<accession>A0A9D4RIV6</accession>
<comment type="caution">
    <text evidence="1">The sequence shown here is derived from an EMBL/GenBank/DDBJ whole genome shotgun (WGS) entry which is preliminary data.</text>
</comment>
<organism evidence="1 2">
    <name type="scientific">Dreissena polymorpha</name>
    <name type="common">Zebra mussel</name>
    <name type="synonym">Mytilus polymorpha</name>
    <dbReference type="NCBI Taxonomy" id="45954"/>
    <lineage>
        <taxon>Eukaryota</taxon>
        <taxon>Metazoa</taxon>
        <taxon>Spiralia</taxon>
        <taxon>Lophotrochozoa</taxon>
        <taxon>Mollusca</taxon>
        <taxon>Bivalvia</taxon>
        <taxon>Autobranchia</taxon>
        <taxon>Heteroconchia</taxon>
        <taxon>Euheterodonta</taxon>
        <taxon>Imparidentia</taxon>
        <taxon>Neoheterodontei</taxon>
        <taxon>Myida</taxon>
        <taxon>Dreissenoidea</taxon>
        <taxon>Dreissenidae</taxon>
        <taxon>Dreissena</taxon>
    </lineage>
</organism>
<name>A0A9D4RIV6_DREPO</name>